<protein>
    <submittedName>
        <fullName evidence="1">Uncharacterized protein</fullName>
    </submittedName>
</protein>
<dbReference type="InterPro" id="IPR016186">
    <property type="entry name" value="C-type_lectin-like/link_sf"/>
</dbReference>
<dbReference type="Proteomes" id="UP000828390">
    <property type="component" value="Unassembled WGS sequence"/>
</dbReference>
<evidence type="ECO:0000313" key="2">
    <source>
        <dbReference type="Proteomes" id="UP000828390"/>
    </source>
</evidence>
<accession>A0A9D4KKG9</accession>
<dbReference type="AlphaFoldDB" id="A0A9D4KKG9"/>
<dbReference type="Gene3D" id="3.10.100.10">
    <property type="entry name" value="Mannose-Binding Protein A, subunit A"/>
    <property type="match status" value="1"/>
</dbReference>
<comment type="caution">
    <text evidence="1">The sequence shown here is derived from an EMBL/GenBank/DDBJ whole genome shotgun (WGS) entry which is preliminary data.</text>
</comment>
<dbReference type="InterPro" id="IPR016187">
    <property type="entry name" value="CTDL_fold"/>
</dbReference>
<proteinExistence type="predicted"/>
<reference evidence="1" key="1">
    <citation type="journal article" date="2019" name="bioRxiv">
        <title>The Genome of the Zebra Mussel, Dreissena polymorpha: A Resource for Invasive Species Research.</title>
        <authorList>
            <person name="McCartney M.A."/>
            <person name="Auch B."/>
            <person name="Kono T."/>
            <person name="Mallez S."/>
            <person name="Zhang Y."/>
            <person name="Obille A."/>
            <person name="Becker A."/>
            <person name="Abrahante J.E."/>
            <person name="Garbe J."/>
            <person name="Badalamenti J.P."/>
            <person name="Herman A."/>
            <person name="Mangelson H."/>
            <person name="Liachko I."/>
            <person name="Sullivan S."/>
            <person name="Sone E.D."/>
            <person name="Koren S."/>
            <person name="Silverstein K.A.T."/>
            <person name="Beckman K.B."/>
            <person name="Gohl D.M."/>
        </authorList>
    </citation>
    <scope>NUCLEOTIDE SEQUENCE</scope>
    <source>
        <strain evidence="1">Duluth1</strain>
        <tissue evidence="1">Whole animal</tissue>
    </source>
</reference>
<organism evidence="1 2">
    <name type="scientific">Dreissena polymorpha</name>
    <name type="common">Zebra mussel</name>
    <name type="synonym">Mytilus polymorpha</name>
    <dbReference type="NCBI Taxonomy" id="45954"/>
    <lineage>
        <taxon>Eukaryota</taxon>
        <taxon>Metazoa</taxon>
        <taxon>Spiralia</taxon>
        <taxon>Lophotrochozoa</taxon>
        <taxon>Mollusca</taxon>
        <taxon>Bivalvia</taxon>
        <taxon>Autobranchia</taxon>
        <taxon>Heteroconchia</taxon>
        <taxon>Euheterodonta</taxon>
        <taxon>Imparidentia</taxon>
        <taxon>Neoheterodontei</taxon>
        <taxon>Myida</taxon>
        <taxon>Dreissenoidea</taxon>
        <taxon>Dreissenidae</taxon>
        <taxon>Dreissena</taxon>
    </lineage>
</organism>
<name>A0A9D4KKG9_DREPO</name>
<sequence>MDKRSSDVVSPPRLDPGCPPGWVGYRWACYMVADAIRTWQQSKINCYTLSGVLLRIDDRWAFFHVQCTLNIYIYEKKEKKQQQHCSSK</sequence>
<dbReference type="EMBL" id="JAIWYP010000004">
    <property type="protein sequence ID" value="KAH3841523.1"/>
    <property type="molecule type" value="Genomic_DNA"/>
</dbReference>
<gene>
    <name evidence="1" type="ORF">DPMN_114988</name>
</gene>
<keyword evidence="2" id="KW-1185">Reference proteome</keyword>
<reference evidence="1" key="2">
    <citation type="submission" date="2020-11" db="EMBL/GenBank/DDBJ databases">
        <authorList>
            <person name="McCartney M.A."/>
            <person name="Auch B."/>
            <person name="Kono T."/>
            <person name="Mallez S."/>
            <person name="Becker A."/>
            <person name="Gohl D.M."/>
            <person name="Silverstein K.A.T."/>
            <person name="Koren S."/>
            <person name="Bechman K.B."/>
            <person name="Herman A."/>
            <person name="Abrahante J.E."/>
            <person name="Garbe J."/>
        </authorList>
    </citation>
    <scope>NUCLEOTIDE SEQUENCE</scope>
    <source>
        <strain evidence="1">Duluth1</strain>
        <tissue evidence="1">Whole animal</tissue>
    </source>
</reference>
<dbReference type="SUPFAM" id="SSF56436">
    <property type="entry name" value="C-type lectin-like"/>
    <property type="match status" value="1"/>
</dbReference>
<evidence type="ECO:0000313" key="1">
    <source>
        <dbReference type="EMBL" id="KAH3841523.1"/>
    </source>
</evidence>